<evidence type="ECO:0000313" key="3">
    <source>
        <dbReference type="Proteomes" id="UP001271769"/>
    </source>
</evidence>
<keyword evidence="2" id="KW-0482">Metalloprotease</keyword>
<evidence type="ECO:0000313" key="2">
    <source>
        <dbReference type="EMBL" id="MDY0871558.1"/>
    </source>
</evidence>
<sequence>MPAVDKPRAKRRSMPEVSDIHMLNFATRKVPLVFKQNKRAQRIILRLDHGNSSIIVVLPKRTSRDEGKRFALSNKDWIEQHLDQLHEPVPFLHNNIIPILGTPHRISHKPNARGVVWCESEEIHVAGHEEHVSRRVQDWLKVEAKREIEARAYAKAEVVGKKIKKITIRDTKSRWGSCTSEGELAFSWRLIFAPKHVMDYVIAHEVAHLREMNHGPKFWKLCGEICRNMDSARRWLETHGTDLYRYGRF</sequence>
<dbReference type="InterPro" id="IPR002725">
    <property type="entry name" value="YgjP-like_metallopeptidase"/>
</dbReference>
<dbReference type="PANTHER" id="PTHR30399">
    <property type="entry name" value="UNCHARACTERIZED PROTEIN YGJP"/>
    <property type="match status" value="1"/>
</dbReference>
<dbReference type="Proteomes" id="UP001271769">
    <property type="component" value="Unassembled WGS sequence"/>
</dbReference>
<name>A0ABU5DWG6_9PROT</name>
<dbReference type="CDD" id="cd07344">
    <property type="entry name" value="M48_yhfN_like"/>
    <property type="match status" value="1"/>
</dbReference>
<gene>
    <name evidence="2" type="ORF">SMD31_06475</name>
</gene>
<dbReference type="Pfam" id="PF01863">
    <property type="entry name" value="YgjP-like"/>
    <property type="match status" value="1"/>
</dbReference>
<dbReference type="GO" id="GO:0008237">
    <property type="term" value="F:metallopeptidase activity"/>
    <property type="evidence" value="ECO:0007669"/>
    <property type="project" value="UniProtKB-KW"/>
</dbReference>
<proteinExistence type="predicted"/>
<dbReference type="RefSeq" id="WP_320499990.1">
    <property type="nucleotide sequence ID" value="NZ_JAXCLX010000001.1"/>
</dbReference>
<dbReference type="PANTHER" id="PTHR30399:SF1">
    <property type="entry name" value="UTP PYROPHOSPHATASE"/>
    <property type="match status" value="1"/>
</dbReference>
<dbReference type="EMBL" id="JAXCLX010000001">
    <property type="protein sequence ID" value="MDY0871558.1"/>
    <property type="molecule type" value="Genomic_DNA"/>
</dbReference>
<reference evidence="2 3" key="1">
    <citation type="journal article" date="2013" name="Antonie Van Leeuwenhoek">
        <title>Dongia rigui sp. nov., isolated from freshwater of a large wetland in Korea.</title>
        <authorList>
            <person name="Baik K.S."/>
            <person name="Hwang Y.M."/>
            <person name="Choi J.S."/>
            <person name="Kwon J."/>
            <person name="Seong C.N."/>
        </authorList>
    </citation>
    <scope>NUCLEOTIDE SEQUENCE [LARGE SCALE GENOMIC DNA]</scope>
    <source>
        <strain evidence="2 3">04SU4-P</strain>
    </source>
</reference>
<organism evidence="2 3">
    <name type="scientific">Dongia rigui</name>
    <dbReference type="NCBI Taxonomy" id="940149"/>
    <lineage>
        <taxon>Bacteria</taxon>
        <taxon>Pseudomonadati</taxon>
        <taxon>Pseudomonadota</taxon>
        <taxon>Alphaproteobacteria</taxon>
        <taxon>Rhodospirillales</taxon>
        <taxon>Dongiaceae</taxon>
        <taxon>Dongia</taxon>
    </lineage>
</organism>
<keyword evidence="2" id="KW-0645">Protease</keyword>
<keyword evidence="3" id="KW-1185">Reference proteome</keyword>
<feature type="domain" description="YgjP-like metallopeptidase" evidence="1">
    <location>
        <begin position="43"/>
        <end position="239"/>
    </location>
</feature>
<dbReference type="EC" id="3.4.-.-" evidence="2"/>
<dbReference type="Gene3D" id="3.30.2010.10">
    <property type="entry name" value="Metalloproteases ('zincins'), catalytic domain"/>
    <property type="match status" value="1"/>
</dbReference>
<dbReference type="InterPro" id="IPR053136">
    <property type="entry name" value="UTP_pyrophosphatase-like"/>
</dbReference>
<keyword evidence="2" id="KW-0378">Hydrolase</keyword>
<comment type="caution">
    <text evidence="2">The sequence shown here is derived from an EMBL/GenBank/DDBJ whole genome shotgun (WGS) entry which is preliminary data.</text>
</comment>
<protein>
    <submittedName>
        <fullName evidence="2">SprT family zinc-dependent metalloprotease</fullName>
        <ecNumber evidence="2">3.4.-.-</ecNumber>
    </submittedName>
</protein>
<evidence type="ECO:0000259" key="1">
    <source>
        <dbReference type="Pfam" id="PF01863"/>
    </source>
</evidence>
<accession>A0ABU5DWG6</accession>